<gene>
    <name evidence="5" type="ORF">ONE63_008707</name>
</gene>
<evidence type="ECO:0000313" key="6">
    <source>
        <dbReference type="Proteomes" id="UP001075354"/>
    </source>
</evidence>
<name>A0AAV7XUP0_9NEOP</name>
<evidence type="ECO:0000256" key="3">
    <source>
        <dbReference type="ARBA" id="ARBA00023295"/>
    </source>
</evidence>
<dbReference type="Gene3D" id="3.20.20.80">
    <property type="entry name" value="Glycosidases"/>
    <property type="match status" value="1"/>
</dbReference>
<dbReference type="InterPro" id="IPR001360">
    <property type="entry name" value="Glyco_hydro_1"/>
</dbReference>
<accession>A0AAV7XUP0</accession>
<dbReference type="Proteomes" id="UP001075354">
    <property type="component" value="Chromosome 6"/>
</dbReference>
<keyword evidence="2" id="KW-0378">Hydrolase</keyword>
<protein>
    <recommendedName>
        <fullName evidence="7">Myrosinase 1-like</fullName>
    </recommendedName>
</protein>
<evidence type="ECO:0000313" key="5">
    <source>
        <dbReference type="EMBL" id="KAJ1527176.1"/>
    </source>
</evidence>
<evidence type="ECO:0008006" key="7">
    <source>
        <dbReference type="Google" id="ProtNLM"/>
    </source>
</evidence>
<dbReference type="PANTHER" id="PTHR10353">
    <property type="entry name" value="GLYCOSYL HYDROLASE"/>
    <property type="match status" value="1"/>
</dbReference>
<keyword evidence="3" id="KW-0326">Glycosidase</keyword>
<dbReference type="PANTHER" id="PTHR10353:SF36">
    <property type="entry name" value="LP05116P"/>
    <property type="match status" value="1"/>
</dbReference>
<dbReference type="InterPro" id="IPR017853">
    <property type="entry name" value="GH"/>
</dbReference>
<keyword evidence="6" id="KW-1185">Reference proteome</keyword>
<dbReference type="Pfam" id="PF00232">
    <property type="entry name" value="Glyco_hydro_1"/>
    <property type="match status" value="1"/>
</dbReference>
<evidence type="ECO:0000256" key="2">
    <source>
        <dbReference type="ARBA" id="ARBA00022801"/>
    </source>
</evidence>
<organism evidence="5 6">
    <name type="scientific">Megalurothrips usitatus</name>
    <name type="common">bean blossom thrips</name>
    <dbReference type="NCBI Taxonomy" id="439358"/>
    <lineage>
        <taxon>Eukaryota</taxon>
        <taxon>Metazoa</taxon>
        <taxon>Ecdysozoa</taxon>
        <taxon>Arthropoda</taxon>
        <taxon>Hexapoda</taxon>
        <taxon>Insecta</taxon>
        <taxon>Pterygota</taxon>
        <taxon>Neoptera</taxon>
        <taxon>Paraneoptera</taxon>
        <taxon>Thysanoptera</taxon>
        <taxon>Terebrantia</taxon>
        <taxon>Thripoidea</taxon>
        <taxon>Thripidae</taxon>
        <taxon>Megalurothrips</taxon>
    </lineage>
</organism>
<dbReference type="EMBL" id="JAPTSV010000006">
    <property type="protein sequence ID" value="KAJ1527176.1"/>
    <property type="molecule type" value="Genomic_DNA"/>
</dbReference>
<reference evidence="5" key="1">
    <citation type="submission" date="2022-12" db="EMBL/GenBank/DDBJ databases">
        <title>Chromosome-level genome assembly of the bean flower thrips Megalurothrips usitatus.</title>
        <authorList>
            <person name="Ma L."/>
            <person name="Liu Q."/>
            <person name="Li H."/>
            <person name="Cai W."/>
        </authorList>
    </citation>
    <scope>NUCLEOTIDE SEQUENCE</scope>
    <source>
        <strain evidence="5">Cailab_2022a</strain>
    </source>
</reference>
<proteinExistence type="inferred from homology"/>
<dbReference type="GO" id="GO:0008422">
    <property type="term" value="F:beta-glucosidase activity"/>
    <property type="evidence" value="ECO:0007669"/>
    <property type="project" value="TreeGrafter"/>
</dbReference>
<dbReference type="PRINTS" id="PR00131">
    <property type="entry name" value="GLHYDRLASE1"/>
</dbReference>
<dbReference type="AlphaFoldDB" id="A0AAV7XUP0"/>
<comment type="caution">
    <text evidence="5">The sequence shown here is derived from an EMBL/GenBank/DDBJ whole genome shotgun (WGS) entry which is preliminary data.</text>
</comment>
<dbReference type="GO" id="GO:0005975">
    <property type="term" value="P:carbohydrate metabolic process"/>
    <property type="evidence" value="ECO:0007669"/>
    <property type="project" value="InterPro"/>
</dbReference>
<evidence type="ECO:0000256" key="1">
    <source>
        <dbReference type="ARBA" id="ARBA00010838"/>
    </source>
</evidence>
<comment type="similarity">
    <text evidence="1 4">Belongs to the glycosyl hydrolase 1 family.</text>
</comment>
<dbReference type="SUPFAM" id="SSF51445">
    <property type="entry name" value="(Trans)glycosidases"/>
    <property type="match status" value="1"/>
</dbReference>
<sequence>MVTETDPRYRLPDGFLLGGGTASYQTEGAWDKDGKTPSVFDHSYHLVNATLHGDTAADSYHRYKEDIALAHELNLDVYRISISWPRVCPDGHCDRNTTKAGVDHYHDVINEIIKYNMTPMVTVYHFDHPQALEDEFGGWLDAKMIDVFVTYADFLFKTFGSKVKHWLTLNEINMHCLLTYGGGGFPPGLTMNTTDDMVYKCMHHEILAHSAAYRLYEDRYRAASPGSVVGIGAVTFFSRPNSTEYDDLDAAHRANMFDVGLVLSPLVHGDYPEVVRRTLLASKGAGWLPEFTDEQKRSLPGTLDFVGLNAYFGATVASPSKGKVPGRGGAAASWNKVDANVTVVGRPAGAAGGFGDVFATVSPWIIRDVTLFIQSHFPAVKIFVTENGLGHKENSTDDWDSRAVYHSAYLRELTRTINEDGADVIGYTVWSFLDDFEWGGGYERRFGVVHVDYEGGTLNRTLKRSKYFFQKLMADRAVPLVEASAASAATATLAIVLAAAATLLRAPFLV</sequence>
<evidence type="ECO:0000256" key="4">
    <source>
        <dbReference type="RuleBase" id="RU003690"/>
    </source>
</evidence>